<reference evidence="2" key="1">
    <citation type="submission" date="2021-02" db="EMBL/GenBank/DDBJ databases">
        <title>Psilocybe cubensis genome.</title>
        <authorList>
            <person name="Mckernan K.J."/>
            <person name="Crawford S."/>
            <person name="Trippe A."/>
            <person name="Kane L.T."/>
            <person name="Mclaughlin S."/>
        </authorList>
    </citation>
    <scope>NUCLEOTIDE SEQUENCE [LARGE SCALE GENOMIC DNA]</scope>
    <source>
        <strain evidence="2">MGC-MH-2018</strain>
    </source>
</reference>
<comment type="caution">
    <text evidence="2">The sequence shown here is derived from an EMBL/GenBank/DDBJ whole genome shotgun (WGS) entry which is preliminary data.</text>
</comment>
<proteinExistence type="predicted"/>
<feature type="transmembrane region" description="Helical" evidence="1">
    <location>
        <begin position="570"/>
        <end position="591"/>
    </location>
</feature>
<accession>A0A8H8CJZ9</accession>
<keyword evidence="1" id="KW-0812">Transmembrane</keyword>
<name>A0A8H8CJZ9_PSICU</name>
<feature type="transmembrane region" description="Helical" evidence="1">
    <location>
        <begin position="532"/>
        <end position="564"/>
    </location>
</feature>
<evidence type="ECO:0000256" key="1">
    <source>
        <dbReference type="SAM" id="Phobius"/>
    </source>
</evidence>
<sequence>MAAVFMGHQPPVRVHRTYPRLSSAAFKRLAILILVGWAVKTALSSYSDAVFPNSPFGFRSPESEAASTGGFVVVHPKSSASSTINYGKGFKGGEQNSLVNISGQPNNALVNMSPGIGSIIFGPLLDISSNKEYSTQLGTNDSISLGAPDIHKHFMDITQASLADVHVVDAAFITKDIAKYLTFRTVLATLQRLNYFSVDESTMYDRLDHGVDSLSHRGDPNSWSVVVFAHPTSPFVNTRNNEPFFGQTNNVVIDISPGIDSNIFGPLLDILSNEMNGIQQFSSDATPLCAAAISKASSTLFSLTEAHIMDVSQASHADVYVVDATIPIKYPANLMQFQRIVATQECLNHFTVDESTMHDNLDHGVDSLSLRGDPKSWSVVVFAHPTSPFVYRSSAFSGEHLSVSSPALPVDVGRDEMDGSRQLSNIDWKIYMAFGLGLVALLSLLFRHLQYTVAKPLAPAPRPTLQYIQYDSLSSFGRMQEQKLDTLFECRFSGCKCDRYIEVWYSKVTMDSVNKFLANGCQSLSEQWGQGFWAVLSSVLAILSVIVEFMECFVMLLFLVYSFYGRFEGYFIGIFKIIAVLLLLGGASLYFRQLTTVQRLFNVNGKRRKKLRLSSVLAILSVIVEFMECFVMLLFLVHSYCGRFEGYFIGIFKHLHVDVYGVDPTSPTNYPANFIQIQMIVATQECLNHFTVDESTMHDNLDHGVDSISHRGDPNSWSIVFFVHPTSPFVYRGSAFRGEHLSVSSPALPVDVGRDETDGSRQLSNIDWKIYMTFELGLVALLSLLFRHLQCTVTNTPAPAHQPTLQYIPYDSLPSFGRMQEQKLDTLFECRFSGCKCDRYIEVWYSKVTMDSVNKFLANGYNFCQSNGDKDSGPCYLLCWLFYRLFSSSWSAWLCFFS</sequence>
<feature type="transmembrane region" description="Helical" evidence="1">
    <location>
        <begin position="611"/>
        <end position="637"/>
    </location>
</feature>
<keyword evidence="1" id="KW-1133">Transmembrane helix</keyword>
<organism evidence="2">
    <name type="scientific">Psilocybe cubensis</name>
    <name type="common">Psychedelic mushroom</name>
    <name type="synonym">Stropharia cubensis</name>
    <dbReference type="NCBI Taxonomy" id="181762"/>
    <lineage>
        <taxon>Eukaryota</taxon>
        <taxon>Fungi</taxon>
        <taxon>Dikarya</taxon>
        <taxon>Basidiomycota</taxon>
        <taxon>Agaricomycotina</taxon>
        <taxon>Agaricomycetes</taxon>
        <taxon>Agaricomycetidae</taxon>
        <taxon>Agaricales</taxon>
        <taxon>Agaricineae</taxon>
        <taxon>Strophariaceae</taxon>
        <taxon>Psilocybe</taxon>
    </lineage>
</organism>
<dbReference type="AlphaFoldDB" id="A0A8H8CJZ9"/>
<protein>
    <submittedName>
        <fullName evidence="2">Uncharacterized protein</fullName>
    </submittedName>
</protein>
<dbReference type="EMBL" id="JAFIQS010000006">
    <property type="protein sequence ID" value="KAG5168291.1"/>
    <property type="molecule type" value="Genomic_DNA"/>
</dbReference>
<feature type="transmembrane region" description="Helical" evidence="1">
    <location>
        <begin position="428"/>
        <end position="446"/>
    </location>
</feature>
<gene>
    <name evidence="2" type="ORF">JR316_006887</name>
</gene>
<keyword evidence="1" id="KW-0472">Membrane</keyword>
<evidence type="ECO:0000313" key="2">
    <source>
        <dbReference type="EMBL" id="KAG5168291.1"/>
    </source>
</evidence>